<dbReference type="Gene3D" id="2.70.70.10">
    <property type="entry name" value="Glucose Permease (Domain IIA)"/>
    <property type="match status" value="1"/>
</dbReference>
<name>A0A1I0MWK4_9RHOB</name>
<dbReference type="STRING" id="364200.SAMN04488515_0268"/>
<proteinExistence type="predicted"/>
<dbReference type="InterPro" id="IPR016047">
    <property type="entry name" value="M23ase_b-sheet_dom"/>
</dbReference>
<feature type="domain" description="M23ase beta-sheet core" evidence="1">
    <location>
        <begin position="60"/>
        <end position="178"/>
    </location>
</feature>
<sequence length="318" mass="33453">MRLCTAVILSLAATPVAGEFSLELPIDCILDDTCHIQQFVDRDPTSGASDFQCGSLTYDGHKGTDFALPSLAAQAEGVAVLAAAPGRVVGVRNDMLDALQNGPDAPDITDRECGNGVVIRHDDGWETQYCHMAQGSVTVIQNQIVAAGDTLGMVGLSGQTQFPHLHLSVRKNGDVVDPFDPDNSARCGPATQTLWAQTIETPAGGLITSGFSASVPEFAAIKAGAVGATELAAQDPIVIWTYAFGSKPGDTLTLSITGPEGEVIRETVILDRTQAQLFRAIGRRAPVGGWPAGDYEGQVLHERGETLLDTQSTSVVVR</sequence>
<dbReference type="PANTHER" id="PTHR21666">
    <property type="entry name" value="PEPTIDASE-RELATED"/>
    <property type="match status" value="1"/>
</dbReference>
<dbReference type="AlphaFoldDB" id="A0A1I0MWK4"/>
<dbReference type="Proteomes" id="UP000199167">
    <property type="component" value="Unassembled WGS sequence"/>
</dbReference>
<dbReference type="CDD" id="cd12797">
    <property type="entry name" value="M23_peptidase"/>
    <property type="match status" value="1"/>
</dbReference>
<dbReference type="PANTHER" id="PTHR21666:SF270">
    <property type="entry name" value="MUREIN HYDROLASE ACTIVATOR ENVC"/>
    <property type="match status" value="1"/>
</dbReference>
<dbReference type="EMBL" id="FOIZ01000001">
    <property type="protein sequence ID" value="SEV92762.1"/>
    <property type="molecule type" value="Genomic_DNA"/>
</dbReference>
<evidence type="ECO:0000259" key="1">
    <source>
        <dbReference type="Pfam" id="PF01551"/>
    </source>
</evidence>
<evidence type="ECO:0000313" key="2">
    <source>
        <dbReference type="EMBL" id="SEV92762.1"/>
    </source>
</evidence>
<dbReference type="RefSeq" id="WP_089989334.1">
    <property type="nucleotide sequence ID" value="NZ_FOIZ01000001.1"/>
</dbReference>
<reference evidence="2 3" key="1">
    <citation type="submission" date="2016-10" db="EMBL/GenBank/DDBJ databases">
        <authorList>
            <person name="de Groot N.N."/>
        </authorList>
    </citation>
    <scope>NUCLEOTIDE SEQUENCE [LARGE SCALE GENOMIC DNA]</scope>
    <source>
        <strain evidence="2 3">DSM 17925</strain>
    </source>
</reference>
<dbReference type="OrthoDB" id="5489603at2"/>
<organism evidence="2 3">
    <name type="scientific">Cognatiyoonia koreensis</name>
    <dbReference type="NCBI Taxonomy" id="364200"/>
    <lineage>
        <taxon>Bacteria</taxon>
        <taxon>Pseudomonadati</taxon>
        <taxon>Pseudomonadota</taxon>
        <taxon>Alphaproteobacteria</taxon>
        <taxon>Rhodobacterales</taxon>
        <taxon>Paracoccaceae</taxon>
        <taxon>Cognatiyoonia</taxon>
    </lineage>
</organism>
<dbReference type="Pfam" id="PF01551">
    <property type="entry name" value="Peptidase_M23"/>
    <property type="match status" value="1"/>
</dbReference>
<evidence type="ECO:0000313" key="3">
    <source>
        <dbReference type="Proteomes" id="UP000199167"/>
    </source>
</evidence>
<dbReference type="GO" id="GO:0004222">
    <property type="term" value="F:metalloendopeptidase activity"/>
    <property type="evidence" value="ECO:0007669"/>
    <property type="project" value="TreeGrafter"/>
</dbReference>
<dbReference type="SUPFAM" id="SSF51261">
    <property type="entry name" value="Duplicated hybrid motif"/>
    <property type="match status" value="1"/>
</dbReference>
<accession>A0A1I0MWK4</accession>
<dbReference type="InterPro" id="IPR050570">
    <property type="entry name" value="Cell_wall_metabolism_enzyme"/>
</dbReference>
<protein>
    <submittedName>
        <fullName evidence="2">Peptidase family M23</fullName>
    </submittedName>
</protein>
<dbReference type="InterPro" id="IPR011055">
    <property type="entry name" value="Dup_hybrid_motif"/>
</dbReference>
<keyword evidence="3" id="KW-1185">Reference proteome</keyword>
<gene>
    <name evidence="2" type="ORF">SAMN04488515_0268</name>
</gene>